<dbReference type="EMBL" id="JBHSXN010000003">
    <property type="protein sequence ID" value="MFC6954385.1"/>
    <property type="molecule type" value="Genomic_DNA"/>
</dbReference>
<protein>
    <submittedName>
        <fullName evidence="2">DUF6498-containing protein</fullName>
    </submittedName>
</protein>
<accession>A0ABD5VFV7</accession>
<name>A0ABD5VFV7_9EURY</name>
<keyword evidence="1" id="KW-1133">Transmembrane helix</keyword>
<dbReference type="AlphaFoldDB" id="A0ABD5VFV7"/>
<keyword evidence="3" id="KW-1185">Reference proteome</keyword>
<feature type="transmembrane region" description="Helical" evidence="1">
    <location>
        <begin position="92"/>
        <end position="114"/>
    </location>
</feature>
<keyword evidence="1" id="KW-0472">Membrane</keyword>
<evidence type="ECO:0000313" key="2">
    <source>
        <dbReference type="EMBL" id="MFC6954385.1"/>
    </source>
</evidence>
<reference evidence="2 3" key="1">
    <citation type="journal article" date="2019" name="Int. J. Syst. Evol. Microbiol.">
        <title>The Global Catalogue of Microorganisms (GCM) 10K type strain sequencing project: providing services to taxonomists for standard genome sequencing and annotation.</title>
        <authorList>
            <consortium name="The Broad Institute Genomics Platform"/>
            <consortium name="The Broad Institute Genome Sequencing Center for Infectious Disease"/>
            <person name="Wu L."/>
            <person name="Ma J."/>
        </authorList>
    </citation>
    <scope>NUCLEOTIDE SEQUENCE [LARGE SCALE GENOMIC DNA]</scope>
    <source>
        <strain evidence="2 3">GX26</strain>
    </source>
</reference>
<dbReference type="Pfam" id="PF20108">
    <property type="entry name" value="DUF6498"/>
    <property type="match status" value="1"/>
</dbReference>
<dbReference type="RefSeq" id="WP_336351336.1">
    <property type="nucleotide sequence ID" value="NZ_JAZAQL010000003.1"/>
</dbReference>
<evidence type="ECO:0000313" key="3">
    <source>
        <dbReference type="Proteomes" id="UP001596395"/>
    </source>
</evidence>
<dbReference type="InterPro" id="IPR045466">
    <property type="entry name" value="DUF6498"/>
</dbReference>
<organism evidence="2 3">
    <name type="scientific">Halorubellus litoreus</name>
    <dbReference type="NCBI Taxonomy" id="755308"/>
    <lineage>
        <taxon>Archaea</taxon>
        <taxon>Methanobacteriati</taxon>
        <taxon>Methanobacteriota</taxon>
        <taxon>Stenosarchaea group</taxon>
        <taxon>Halobacteria</taxon>
        <taxon>Halobacteriales</taxon>
        <taxon>Halorubellaceae</taxon>
        <taxon>Halorubellus</taxon>
    </lineage>
</organism>
<feature type="transmembrane region" description="Helical" evidence="1">
    <location>
        <begin position="166"/>
        <end position="195"/>
    </location>
</feature>
<feature type="transmembrane region" description="Helical" evidence="1">
    <location>
        <begin position="9"/>
        <end position="31"/>
    </location>
</feature>
<keyword evidence="1" id="KW-0812">Transmembrane</keyword>
<dbReference type="Proteomes" id="UP001596395">
    <property type="component" value="Unassembled WGS sequence"/>
</dbReference>
<sequence>MRSSPGSRLAVVGLLAGNAIPLVGVAFFGWGVPALMLVYWLESAVVGVGSVAKILRAAGEDDPAELPEMSFNDRSVASFVGRSKRSVAGFFVQHYGVFWLVHGVFVLTVFRGFAPLVDGEWASVVIPTVGFVGYHALSYRLNFVGYGEFERSGPVTLMVEPYRRVLVLHLTIVLGAFAVGGVGAPVGAVAVMVLVKTVLDLRGHWRAHDRANRRSSSTTATGVE</sequence>
<gene>
    <name evidence="2" type="ORF">ACFQGB_16095</name>
</gene>
<evidence type="ECO:0000256" key="1">
    <source>
        <dbReference type="SAM" id="Phobius"/>
    </source>
</evidence>
<comment type="caution">
    <text evidence="2">The sequence shown here is derived from an EMBL/GenBank/DDBJ whole genome shotgun (WGS) entry which is preliminary data.</text>
</comment>
<proteinExistence type="predicted"/>